<sequence>MNISAIVIVMIQSGIVIAAGGHLRCFKGGVIDPFSTRGACGATKGHFNKDGCDFDSRDDCVKHGKRHCMHPFTYTC</sequence>
<reference evidence="1" key="1">
    <citation type="submission" date="2022-04" db="EMBL/GenBank/DDBJ databases">
        <title>Genome of the entomopathogenic fungus Entomophthora muscae.</title>
        <authorList>
            <person name="Elya C."/>
            <person name="Lovett B.R."/>
            <person name="Lee E."/>
            <person name="Macias A.M."/>
            <person name="Hajek A.E."/>
            <person name="De Bivort B.L."/>
            <person name="Kasson M.T."/>
            <person name="De Fine Licht H.H."/>
            <person name="Stajich J.E."/>
        </authorList>
    </citation>
    <scope>NUCLEOTIDE SEQUENCE</scope>
    <source>
        <strain evidence="1">Berkeley</strain>
    </source>
</reference>
<name>A0ACC2SRT1_9FUNG</name>
<proteinExistence type="predicted"/>
<dbReference type="Proteomes" id="UP001165960">
    <property type="component" value="Unassembled WGS sequence"/>
</dbReference>
<organism evidence="1 2">
    <name type="scientific">Entomophthora muscae</name>
    <dbReference type="NCBI Taxonomy" id="34485"/>
    <lineage>
        <taxon>Eukaryota</taxon>
        <taxon>Fungi</taxon>
        <taxon>Fungi incertae sedis</taxon>
        <taxon>Zoopagomycota</taxon>
        <taxon>Entomophthoromycotina</taxon>
        <taxon>Entomophthoromycetes</taxon>
        <taxon>Entomophthorales</taxon>
        <taxon>Entomophthoraceae</taxon>
        <taxon>Entomophthora</taxon>
    </lineage>
</organism>
<evidence type="ECO:0000313" key="1">
    <source>
        <dbReference type="EMBL" id="KAJ9065101.1"/>
    </source>
</evidence>
<evidence type="ECO:0000313" key="2">
    <source>
        <dbReference type="Proteomes" id="UP001165960"/>
    </source>
</evidence>
<dbReference type="EMBL" id="QTSX02004381">
    <property type="protein sequence ID" value="KAJ9065101.1"/>
    <property type="molecule type" value="Genomic_DNA"/>
</dbReference>
<accession>A0ACC2SRT1</accession>
<comment type="caution">
    <text evidence="1">The sequence shown here is derived from an EMBL/GenBank/DDBJ whole genome shotgun (WGS) entry which is preliminary data.</text>
</comment>
<gene>
    <name evidence="1" type="ORF">DSO57_1023311</name>
</gene>
<protein>
    <submittedName>
        <fullName evidence="1">Uncharacterized protein</fullName>
    </submittedName>
</protein>
<keyword evidence="2" id="KW-1185">Reference proteome</keyword>